<dbReference type="RefSeq" id="WP_012257410.1">
    <property type="nucleotide sequence ID" value="NC_010175.1"/>
</dbReference>
<dbReference type="PATRIC" id="fig|324602.8.peg.1747"/>
<gene>
    <name evidence="3" type="ordered locus">Caur_1537</name>
</gene>
<organism evidence="3 4">
    <name type="scientific">Chloroflexus aurantiacus (strain ATCC 29366 / DSM 635 / J-10-fl)</name>
    <dbReference type="NCBI Taxonomy" id="324602"/>
    <lineage>
        <taxon>Bacteria</taxon>
        <taxon>Bacillati</taxon>
        <taxon>Chloroflexota</taxon>
        <taxon>Chloroflexia</taxon>
        <taxon>Chloroflexales</taxon>
        <taxon>Chloroflexineae</taxon>
        <taxon>Chloroflexaceae</taxon>
        <taxon>Chloroflexus</taxon>
    </lineage>
</organism>
<dbReference type="HOGENOM" id="CLU_1649102_0_0_0"/>
<feature type="transmembrane region" description="Helical" evidence="2">
    <location>
        <begin position="106"/>
        <end position="133"/>
    </location>
</feature>
<sequence>MSDPQRPEEYGSYQPGQPPYQQQPYQPYQLQYQQVPGAQEHPSEVMAIAIMAIVDAVISGLAGVGWIFTLCGIPLGIYSIIVAAVAGTYAYRLLSRPLQPIQPNKTLAIMQIANIITGNIFSLAFGIISLVLYDQPKVRAYFAYRNGQPVPPQQYQPPPF</sequence>
<evidence type="ECO:0000313" key="3">
    <source>
        <dbReference type="EMBL" id="ABY34756.1"/>
    </source>
</evidence>
<accession>A9WAX5</accession>
<feature type="transmembrane region" description="Helical" evidence="2">
    <location>
        <begin position="45"/>
        <end position="68"/>
    </location>
</feature>
<dbReference type="EnsemblBacteria" id="ABY34756">
    <property type="protein sequence ID" value="ABY34756"/>
    <property type="gene ID" value="Caur_1537"/>
</dbReference>
<dbReference type="KEGG" id="cau:Caur_1537"/>
<keyword evidence="2" id="KW-1133">Transmembrane helix</keyword>
<dbReference type="AlphaFoldDB" id="A9WAX5"/>
<keyword evidence="2" id="KW-0472">Membrane</keyword>
<evidence type="ECO:0000256" key="2">
    <source>
        <dbReference type="SAM" id="Phobius"/>
    </source>
</evidence>
<name>A9WAX5_CHLAA</name>
<dbReference type="Proteomes" id="UP000002008">
    <property type="component" value="Chromosome"/>
</dbReference>
<keyword evidence="4" id="KW-1185">Reference proteome</keyword>
<evidence type="ECO:0000313" key="4">
    <source>
        <dbReference type="Proteomes" id="UP000002008"/>
    </source>
</evidence>
<proteinExistence type="predicted"/>
<protein>
    <submittedName>
        <fullName evidence="3">Uncharacterized protein</fullName>
    </submittedName>
</protein>
<feature type="region of interest" description="Disordered" evidence="1">
    <location>
        <begin position="1"/>
        <end position="21"/>
    </location>
</feature>
<dbReference type="EMBL" id="CP000909">
    <property type="protein sequence ID" value="ABY34756.1"/>
    <property type="molecule type" value="Genomic_DNA"/>
</dbReference>
<feature type="transmembrane region" description="Helical" evidence="2">
    <location>
        <begin position="75"/>
        <end position="94"/>
    </location>
</feature>
<dbReference type="InParanoid" id="A9WAX5"/>
<evidence type="ECO:0000256" key="1">
    <source>
        <dbReference type="SAM" id="MobiDB-lite"/>
    </source>
</evidence>
<keyword evidence="2" id="KW-0812">Transmembrane</keyword>
<reference evidence="4" key="1">
    <citation type="journal article" date="2011" name="BMC Genomics">
        <title>Complete genome sequence of the filamentous anoxygenic phototrophic bacterium Chloroflexus aurantiacus.</title>
        <authorList>
            <person name="Tang K.H."/>
            <person name="Barry K."/>
            <person name="Chertkov O."/>
            <person name="Dalin E."/>
            <person name="Han C.S."/>
            <person name="Hauser L.J."/>
            <person name="Honchak B.M."/>
            <person name="Karbach L.E."/>
            <person name="Land M.L."/>
            <person name="Lapidus A."/>
            <person name="Larimer F.W."/>
            <person name="Mikhailova N."/>
            <person name="Pitluck S."/>
            <person name="Pierson B.K."/>
            <person name="Blankenship R.E."/>
        </authorList>
    </citation>
    <scope>NUCLEOTIDE SEQUENCE [LARGE SCALE GENOMIC DNA]</scope>
    <source>
        <strain evidence="4">ATCC 29366 / DSM 635 / J-10-fl</strain>
    </source>
</reference>